<dbReference type="STRING" id="880071.Fleli_1091"/>
<dbReference type="HOGENOM" id="CLU_176103_0_0_10"/>
<gene>
    <name evidence="1" type="ordered locus">Fleli_1091</name>
</gene>
<evidence type="ECO:0000313" key="1">
    <source>
        <dbReference type="EMBL" id="AFM03529.1"/>
    </source>
</evidence>
<dbReference type="Proteomes" id="UP000006054">
    <property type="component" value="Chromosome"/>
</dbReference>
<keyword evidence="2" id="KW-1185">Reference proteome</keyword>
<sequence length="102" mass="12307">MKLKLDRGNYYIDKLRDYKIFINDEFYGVIANDSTLFFENIPKNSTIQVKVDWCTSNKYHVCTEIQNIELCIEPTCKGWKLSLWFLYITLFRNQYMRISSKK</sequence>
<protein>
    <submittedName>
        <fullName evidence="1">Uncharacterized protein</fullName>
    </submittedName>
</protein>
<proteinExistence type="predicted"/>
<dbReference type="EMBL" id="CP003345">
    <property type="protein sequence ID" value="AFM03529.1"/>
    <property type="molecule type" value="Genomic_DNA"/>
</dbReference>
<dbReference type="AlphaFoldDB" id="I4AHU4"/>
<accession>I4AHU4</accession>
<reference evidence="2" key="1">
    <citation type="submission" date="2012-06" db="EMBL/GenBank/DDBJ databases">
        <title>The complete genome of Flexibacter litoralis DSM 6794.</title>
        <authorList>
            <person name="Lucas S."/>
            <person name="Copeland A."/>
            <person name="Lapidus A."/>
            <person name="Glavina del Rio T."/>
            <person name="Dalin E."/>
            <person name="Tice H."/>
            <person name="Bruce D."/>
            <person name="Goodwin L."/>
            <person name="Pitluck S."/>
            <person name="Peters L."/>
            <person name="Ovchinnikova G."/>
            <person name="Lu M."/>
            <person name="Kyrpides N."/>
            <person name="Mavromatis K."/>
            <person name="Ivanova N."/>
            <person name="Brettin T."/>
            <person name="Detter J.C."/>
            <person name="Han C."/>
            <person name="Larimer F."/>
            <person name="Land M."/>
            <person name="Hauser L."/>
            <person name="Markowitz V."/>
            <person name="Cheng J.-F."/>
            <person name="Hugenholtz P."/>
            <person name="Woyke T."/>
            <person name="Wu D."/>
            <person name="Spring S."/>
            <person name="Lang E."/>
            <person name="Kopitz M."/>
            <person name="Brambilla E."/>
            <person name="Klenk H.-P."/>
            <person name="Eisen J.A."/>
        </authorList>
    </citation>
    <scope>NUCLEOTIDE SEQUENCE [LARGE SCALE GENOMIC DNA]</scope>
    <source>
        <strain evidence="2">ATCC 23117 / DSM 6794 / NBRC 15988 / NCIMB 1366 / Sio-4</strain>
    </source>
</reference>
<evidence type="ECO:0000313" key="2">
    <source>
        <dbReference type="Proteomes" id="UP000006054"/>
    </source>
</evidence>
<organism evidence="1 2">
    <name type="scientific">Bernardetia litoralis (strain ATCC 23117 / DSM 6794 / NBRC 15988 / NCIMB 1366 / Fx l1 / Sio-4)</name>
    <name type="common">Flexibacter litoralis</name>
    <dbReference type="NCBI Taxonomy" id="880071"/>
    <lineage>
        <taxon>Bacteria</taxon>
        <taxon>Pseudomonadati</taxon>
        <taxon>Bacteroidota</taxon>
        <taxon>Cytophagia</taxon>
        <taxon>Cytophagales</taxon>
        <taxon>Bernardetiaceae</taxon>
        <taxon>Bernardetia</taxon>
    </lineage>
</organism>
<dbReference type="KEGG" id="fli:Fleli_1091"/>
<name>I4AHU4_BERLS</name>